<comment type="function">
    <text evidence="13">Component of the F(0) channel, it forms part of the peripheral stalk, linking F(1) to F(0).</text>
</comment>
<dbReference type="Proteomes" id="UP000184526">
    <property type="component" value="Unassembled WGS sequence"/>
</dbReference>
<evidence type="ECO:0000256" key="9">
    <source>
        <dbReference type="ARBA" id="ARBA00023136"/>
    </source>
</evidence>
<evidence type="ECO:0000256" key="10">
    <source>
        <dbReference type="ARBA" id="ARBA00023310"/>
    </source>
</evidence>
<comment type="similarity">
    <text evidence="1 13 14">Belongs to the ATPase B chain family.</text>
</comment>
<dbReference type="InterPro" id="IPR005864">
    <property type="entry name" value="ATP_synth_F0_bsu_bac"/>
</dbReference>
<accession>A0A1M5W2Q2</accession>
<dbReference type="GO" id="GO:0012505">
    <property type="term" value="C:endomembrane system"/>
    <property type="evidence" value="ECO:0007669"/>
    <property type="project" value="UniProtKB-SubCell"/>
</dbReference>
<dbReference type="GO" id="GO:0046961">
    <property type="term" value="F:proton-transporting ATPase activity, rotational mechanism"/>
    <property type="evidence" value="ECO:0007669"/>
    <property type="project" value="TreeGrafter"/>
</dbReference>
<comment type="function">
    <text evidence="11 13">F(1)F(0) ATP synthase produces ATP from ADP in the presence of a proton or sodium gradient. F-type ATPases consist of two structural domains, F(1) containing the extramembraneous catalytic core and F(0) containing the membrane proton channel, linked together by a central stalk and a peripheral stalk. During catalysis, ATP synthesis in the catalytic domain of F(1) is coupled via a rotary mechanism of the central stalk subunits to proton translocation.</text>
</comment>
<evidence type="ECO:0000256" key="8">
    <source>
        <dbReference type="ARBA" id="ARBA00023065"/>
    </source>
</evidence>
<evidence type="ECO:0000256" key="1">
    <source>
        <dbReference type="ARBA" id="ARBA00005513"/>
    </source>
</evidence>
<evidence type="ECO:0000256" key="7">
    <source>
        <dbReference type="ARBA" id="ARBA00022989"/>
    </source>
</evidence>
<dbReference type="GO" id="GO:0046933">
    <property type="term" value="F:proton-transporting ATP synthase activity, rotational mechanism"/>
    <property type="evidence" value="ECO:0007669"/>
    <property type="project" value="UniProtKB-UniRule"/>
</dbReference>
<evidence type="ECO:0000256" key="14">
    <source>
        <dbReference type="RuleBase" id="RU003848"/>
    </source>
</evidence>
<keyword evidence="7 13" id="KW-1133">Transmembrane helix</keyword>
<dbReference type="OrthoDB" id="9795863at2"/>
<comment type="subunit">
    <text evidence="13">F-type ATPases have 2 components, F(1) - the catalytic core - and F(0) - the membrane proton channel. F(1) has five subunits: alpha(3), beta(3), gamma(1), delta(1), epsilon(1). F(0) has three main subunits: a(1), b(2) and c(10-14). The alpha and beta chains form an alternating ring which encloses part of the gamma chain. F(1) is attached to F(0) by a central stalk formed by the gamma and epsilon chains, while a peripheral stalk is formed by the delta and b chains.</text>
</comment>
<gene>
    <name evidence="13" type="primary">atpF</name>
    <name evidence="15" type="ORF">SAMN02745196_01510</name>
</gene>
<keyword evidence="8 13" id="KW-0406">Ion transport</keyword>
<evidence type="ECO:0000256" key="2">
    <source>
        <dbReference type="ARBA" id="ARBA00022448"/>
    </source>
</evidence>
<dbReference type="HAMAP" id="MF_01398">
    <property type="entry name" value="ATP_synth_b_bprime"/>
    <property type="match status" value="1"/>
</dbReference>
<evidence type="ECO:0000313" key="15">
    <source>
        <dbReference type="EMBL" id="SHH81741.1"/>
    </source>
</evidence>
<proteinExistence type="inferred from homology"/>
<dbReference type="STRING" id="1121306.SAMN02745196_01510"/>
<dbReference type="PANTHER" id="PTHR33445">
    <property type="entry name" value="ATP SYNTHASE SUBUNIT B', CHLOROPLASTIC"/>
    <property type="match status" value="1"/>
</dbReference>
<dbReference type="EMBL" id="FQXP01000005">
    <property type="protein sequence ID" value="SHH81741.1"/>
    <property type="molecule type" value="Genomic_DNA"/>
</dbReference>
<dbReference type="NCBIfam" id="TIGR01144">
    <property type="entry name" value="ATP_synt_b"/>
    <property type="match status" value="1"/>
</dbReference>
<evidence type="ECO:0000256" key="13">
    <source>
        <dbReference type="HAMAP-Rule" id="MF_01398"/>
    </source>
</evidence>
<dbReference type="AlphaFoldDB" id="A0A1M5W2Q2"/>
<dbReference type="NCBIfam" id="NF009992">
    <property type="entry name" value="PRK13461.1"/>
    <property type="match status" value="1"/>
</dbReference>
<keyword evidence="6 13" id="KW-0375">Hydrogen ion transport</keyword>
<dbReference type="Pfam" id="PF00430">
    <property type="entry name" value="ATP-synt_B"/>
    <property type="match status" value="1"/>
</dbReference>
<evidence type="ECO:0000256" key="5">
    <source>
        <dbReference type="ARBA" id="ARBA00022692"/>
    </source>
</evidence>
<evidence type="ECO:0000256" key="11">
    <source>
        <dbReference type="ARBA" id="ARBA00025198"/>
    </source>
</evidence>
<organism evidence="15 16">
    <name type="scientific">Clostridium collagenovorans DSM 3089</name>
    <dbReference type="NCBI Taxonomy" id="1121306"/>
    <lineage>
        <taxon>Bacteria</taxon>
        <taxon>Bacillati</taxon>
        <taxon>Bacillota</taxon>
        <taxon>Clostridia</taxon>
        <taxon>Eubacteriales</taxon>
        <taxon>Clostridiaceae</taxon>
        <taxon>Clostridium</taxon>
    </lineage>
</organism>
<keyword evidence="3 13" id="KW-1003">Cell membrane</keyword>
<name>A0A1M5W2Q2_9CLOT</name>
<feature type="transmembrane region" description="Helical" evidence="13">
    <location>
        <begin position="6"/>
        <end position="23"/>
    </location>
</feature>
<reference evidence="15 16" key="1">
    <citation type="submission" date="2016-11" db="EMBL/GenBank/DDBJ databases">
        <authorList>
            <person name="Jaros S."/>
            <person name="Januszkiewicz K."/>
            <person name="Wedrychowicz H."/>
        </authorList>
    </citation>
    <scope>NUCLEOTIDE SEQUENCE [LARGE SCALE GENOMIC DNA]</scope>
    <source>
        <strain evidence="15 16">DSM 3089</strain>
    </source>
</reference>
<evidence type="ECO:0000256" key="6">
    <source>
        <dbReference type="ARBA" id="ARBA00022781"/>
    </source>
</evidence>
<keyword evidence="9 13" id="KW-0472">Membrane</keyword>
<evidence type="ECO:0000256" key="4">
    <source>
        <dbReference type="ARBA" id="ARBA00022547"/>
    </source>
</evidence>
<dbReference type="PANTHER" id="PTHR33445:SF1">
    <property type="entry name" value="ATP SYNTHASE SUBUNIT B"/>
    <property type="match status" value="1"/>
</dbReference>
<dbReference type="InterPro" id="IPR050059">
    <property type="entry name" value="ATP_synthase_B_chain"/>
</dbReference>
<keyword evidence="16" id="KW-1185">Reference proteome</keyword>
<dbReference type="GO" id="GO:0045259">
    <property type="term" value="C:proton-transporting ATP synthase complex"/>
    <property type="evidence" value="ECO:0007669"/>
    <property type="project" value="UniProtKB-KW"/>
</dbReference>
<keyword evidence="2 13" id="KW-0813">Transport</keyword>
<dbReference type="CDD" id="cd06503">
    <property type="entry name" value="ATP-synt_Fo_b"/>
    <property type="match status" value="1"/>
</dbReference>
<dbReference type="RefSeq" id="WP_072831411.1">
    <property type="nucleotide sequence ID" value="NZ_FQXP01000005.1"/>
</dbReference>
<sequence length="161" mass="18590">MGEITVSKIIFAMANFAVLYLILRRILFKPVIDLITSRQDEVKDMYSNAEDKLSLATNREKESTEKLIKIKKDGNELVNQYKLKAESVYDDIVGDAKIEADKIRERARLDAKREMERAQADIKDRVVDLSMMLTKKVLAKNIEREVYTEIIDEFISEVGND</sequence>
<keyword evidence="4 13" id="KW-0138">CF(0)</keyword>
<protein>
    <recommendedName>
        <fullName evidence="13">ATP synthase subunit b</fullName>
    </recommendedName>
    <alternativeName>
        <fullName evidence="13">ATP synthase F(0) sector subunit b</fullName>
    </alternativeName>
    <alternativeName>
        <fullName evidence="13">ATPase subunit I</fullName>
    </alternativeName>
    <alternativeName>
        <fullName evidence="13">F-type ATPase subunit b</fullName>
        <shortName evidence="13">F-ATPase subunit b</shortName>
    </alternativeName>
</protein>
<keyword evidence="5 13" id="KW-0812">Transmembrane</keyword>
<dbReference type="GO" id="GO:0005886">
    <property type="term" value="C:plasma membrane"/>
    <property type="evidence" value="ECO:0007669"/>
    <property type="project" value="UniProtKB-SubCell"/>
</dbReference>
<comment type="subcellular location">
    <subcellularLocation>
        <location evidence="13">Cell membrane</location>
        <topology evidence="13">Single-pass membrane protein</topology>
    </subcellularLocation>
    <subcellularLocation>
        <location evidence="12">Endomembrane system</location>
        <topology evidence="12">Single-pass membrane protein</topology>
    </subcellularLocation>
</comment>
<keyword evidence="10 13" id="KW-0066">ATP synthesis</keyword>
<evidence type="ECO:0000313" key="16">
    <source>
        <dbReference type="Proteomes" id="UP000184526"/>
    </source>
</evidence>
<evidence type="ECO:0000256" key="3">
    <source>
        <dbReference type="ARBA" id="ARBA00022475"/>
    </source>
</evidence>
<dbReference type="InterPro" id="IPR002146">
    <property type="entry name" value="ATP_synth_b/b'su_bac/chlpt"/>
</dbReference>
<evidence type="ECO:0000256" key="12">
    <source>
        <dbReference type="ARBA" id="ARBA00037847"/>
    </source>
</evidence>